<dbReference type="AlphaFoldDB" id="A0A0A9B9B4"/>
<sequence length="62" mass="6825">MAKTRMLRRHLGVCDLEALVHALVVRAWHPCRLGGHAVVITKLTSVGYQGACHIHCDQPQLG</sequence>
<protein>
    <submittedName>
        <fullName evidence="1">Uncharacterized protein</fullName>
    </submittedName>
</protein>
<accession>A0A0A9B9B4</accession>
<organism evidence="1">
    <name type="scientific">Arundo donax</name>
    <name type="common">Giant reed</name>
    <name type="synonym">Donax arundinaceus</name>
    <dbReference type="NCBI Taxonomy" id="35708"/>
    <lineage>
        <taxon>Eukaryota</taxon>
        <taxon>Viridiplantae</taxon>
        <taxon>Streptophyta</taxon>
        <taxon>Embryophyta</taxon>
        <taxon>Tracheophyta</taxon>
        <taxon>Spermatophyta</taxon>
        <taxon>Magnoliopsida</taxon>
        <taxon>Liliopsida</taxon>
        <taxon>Poales</taxon>
        <taxon>Poaceae</taxon>
        <taxon>PACMAD clade</taxon>
        <taxon>Arundinoideae</taxon>
        <taxon>Arundineae</taxon>
        <taxon>Arundo</taxon>
    </lineage>
</organism>
<dbReference type="EMBL" id="GBRH01240075">
    <property type="protein sequence ID" value="JAD57820.1"/>
    <property type="molecule type" value="Transcribed_RNA"/>
</dbReference>
<evidence type="ECO:0000313" key="1">
    <source>
        <dbReference type="EMBL" id="JAD57820.1"/>
    </source>
</evidence>
<reference evidence="1" key="1">
    <citation type="submission" date="2014-09" db="EMBL/GenBank/DDBJ databases">
        <authorList>
            <person name="Magalhaes I.L.F."/>
            <person name="Oliveira U."/>
            <person name="Santos F.R."/>
            <person name="Vidigal T.H.D.A."/>
            <person name="Brescovit A.D."/>
            <person name="Santos A.J."/>
        </authorList>
    </citation>
    <scope>NUCLEOTIDE SEQUENCE</scope>
    <source>
        <tissue evidence="1">Shoot tissue taken approximately 20 cm above the soil surface</tissue>
    </source>
</reference>
<name>A0A0A9B9B4_ARUDO</name>
<reference evidence="1" key="2">
    <citation type="journal article" date="2015" name="Data Brief">
        <title>Shoot transcriptome of the giant reed, Arundo donax.</title>
        <authorList>
            <person name="Barrero R.A."/>
            <person name="Guerrero F.D."/>
            <person name="Moolhuijzen P."/>
            <person name="Goolsby J.A."/>
            <person name="Tidwell J."/>
            <person name="Bellgard S.E."/>
            <person name="Bellgard M.I."/>
        </authorList>
    </citation>
    <scope>NUCLEOTIDE SEQUENCE</scope>
    <source>
        <tissue evidence="1">Shoot tissue taken approximately 20 cm above the soil surface</tissue>
    </source>
</reference>
<proteinExistence type="predicted"/>